<feature type="domain" description="Glycosyl transferase family 1" evidence="2">
    <location>
        <begin position="188"/>
        <end position="347"/>
    </location>
</feature>
<evidence type="ECO:0000259" key="2">
    <source>
        <dbReference type="Pfam" id="PF00534"/>
    </source>
</evidence>
<feature type="domain" description="Glycosyltransferase subfamily 4-like N-terminal" evidence="3">
    <location>
        <begin position="75"/>
        <end position="177"/>
    </location>
</feature>
<gene>
    <name evidence="4" type="ORF">J421_3485</name>
</gene>
<dbReference type="Proteomes" id="UP000019151">
    <property type="component" value="Chromosome"/>
</dbReference>
<dbReference type="InParanoid" id="W0RKQ5"/>
<proteinExistence type="predicted"/>
<dbReference type="Pfam" id="PF00534">
    <property type="entry name" value="Glycos_transf_1"/>
    <property type="match status" value="1"/>
</dbReference>
<dbReference type="PANTHER" id="PTHR46401:SF2">
    <property type="entry name" value="GLYCOSYLTRANSFERASE WBBK-RELATED"/>
    <property type="match status" value="1"/>
</dbReference>
<protein>
    <submittedName>
        <fullName evidence="4">Glycosyl transferase group 1</fullName>
    </submittedName>
</protein>
<evidence type="ECO:0000256" key="1">
    <source>
        <dbReference type="ARBA" id="ARBA00022679"/>
    </source>
</evidence>
<dbReference type="AlphaFoldDB" id="W0RKQ5"/>
<dbReference type="GO" id="GO:0009103">
    <property type="term" value="P:lipopolysaccharide biosynthetic process"/>
    <property type="evidence" value="ECO:0007669"/>
    <property type="project" value="TreeGrafter"/>
</dbReference>
<evidence type="ECO:0000313" key="5">
    <source>
        <dbReference type="Proteomes" id="UP000019151"/>
    </source>
</evidence>
<accession>W0RKQ5</accession>
<dbReference type="KEGG" id="gba:J421_3485"/>
<keyword evidence="5" id="KW-1185">Reference proteome</keyword>
<dbReference type="InterPro" id="IPR001296">
    <property type="entry name" value="Glyco_trans_1"/>
</dbReference>
<name>W0RKQ5_9BACT</name>
<organism evidence="4 5">
    <name type="scientific">Gemmatirosa kalamazoonensis</name>
    <dbReference type="NCBI Taxonomy" id="861299"/>
    <lineage>
        <taxon>Bacteria</taxon>
        <taxon>Pseudomonadati</taxon>
        <taxon>Gemmatimonadota</taxon>
        <taxon>Gemmatimonadia</taxon>
        <taxon>Gemmatimonadales</taxon>
        <taxon>Gemmatimonadaceae</taxon>
        <taxon>Gemmatirosa</taxon>
    </lineage>
</organism>
<reference evidence="4 5" key="1">
    <citation type="journal article" date="2014" name="Genome Announc.">
        <title>Genome Sequence and Methylome of Soil Bacterium Gemmatirosa kalamazoonensis KBS708T, a Member of the Rarely Cultivated Gemmatimonadetes Phylum.</title>
        <authorList>
            <person name="Debruyn J.M."/>
            <person name="Radosevich M."/>
            <person name="Wommack K.E."/>
            <person name="Polson S.W."/>
            <person name="Hauser L.J."/>
            <person name="Fawaz M.N."/>
            <person name="Korlach J."/>
            <person name="Tsai Y.C."/>
        </authorList>
    </citation>
    <scope>NUCLEOTIDE SEQUENCE [LARGE SCALE GENOMIC DNA]</scope>
    <source>
        <strain evidence="4 5">KBS708</strain>
    </source>
</reference>
<dbReference type="EMBL" id="CP007128">
    <property type="protein sequence ID" value="AHG91022.1"/>
    <property type="molecule type" value="Genomic_DNA"/>
</dbReference>
<evidence type="ECO:0000313" key="4">
    <source>
        <dbReference type="EMBL" id="AHG91022.1"/>
    </source>
</evidence>
<dbReference type="PANTHER" id="PTHR46401">
    <property type="entry name" value="GLYCOSYLTRANSFERASE WBBK-RELATED"/>
    <property type="match status" value="1"/>
</dbReference>
<dbReference type="Pfam" id="PF13439">
    <property type="entry name" value="Glyco_transf_4"/>
    <property type="match status" value="1"/>
</dbReference>
<dbReference type="GO" id="GO:0016757">
    <property type="term" value="F:glycosyltransferase activity"/>
    <property type="evidence" value="ECO:0007669"/>
    <property type="project" value="InterPro"/>
</dbReference>
<dbReference type="HOGENOM" id="CLU_009583_27_6_0"/>
<dbReference type="eggNOG" id="COG0438">
    <property type="taxonomic scope" value="Bacteria"/>
</dbReference>
<dbReference type="OrthoDB" id="9801609at2"/>
<dbReference type="CDD" id="cd03809">
    <property type="entry name" value="GT4_MtfB-like"/>
    <property type="match status" value="1"/>
</dbReference>
<dbReference type="STRING" id="861299.J421_3485"/>
<dbReference type="RefSeq" id="WP_025412481.1">
    <property type="nucleotide sequence ID" value="NZ_CP007128.1"/>
</dbReference>
<dbReference type="SUPFAM" id="SSF53756">
    <property type="entry name" value="UDP-Glycosyltransferase/glycogen phosphorylase"/>
    <property type="match status" value="1"/>
</dbReference>
<dbReference type="InterPro" id="IPR028098">
    <property type="entry name" value="Glyco_trans_4-like_N"/>
</dbReference>
<sequence length="385" mass="41320">MTTAASTLLVDARVLHASGLGRYLRELLAEWLRDPPFRSIELLGDPDALGAFLDAHPTGASVRVVPHAGRVYSARSQWSWLAARLARGARERVTFFPHWDVPLALFPRRSVVTVHDITPFRVPDAFTPGKRALGRPMLRHAVRRATRVVCVGQATASDLGEWFPSVARKLVAVPNGVSQRFFGRPPGPPPLDESYVLCVGNQKPHKNLGAAVDVLAALRPQFPSLRLVVAGGRDTPTPIARARAAELGLGDAVVELGAVDDDLLHRCYAGAAALLFPSRYEGFGLPVVEAMAAGAPVVASSTPAVREVVGGAAPVYDPDDVRGMAAEVRTLLTDPTLRATRIADGRERASQFSWARAARETARVLHDAAGEARAPARRPLTAERA</sequence>
<evidence type="ECO:0000259" key="3">
    <source>
        <dbReference type="Pfam" id="PF13439"/>
    </source>
</evidence>
<keyword evidence="1 4" id="KW-0808">Transferase</keyword>
<dbReference type="Gene3D" id="3.40.50.2000">
    <property type="entry name" value="Glycogen Phosphorylase B"/>
    <property type="match status" value="2"/>
</dbReference>